<keyword evidence="2" id="KW-1185">Reference proteome</keyword>
<dbReference type="InterPro" id="IPR008999">
    <property type="entry name" value="Actin-crosslinking"/>
</dbReference>
<dbReference type="KEGG" id="dfa:DFA_09608"/>
<evidence type="ECO:0000313" key="1">
    <source>
        <dbReference type="EMBL" id="EGG15937.1"/>
    </source>
</evidence>
<organism evidence="1 2">
    <name type="scientific">Cavenderia fasciculata</name>
    <name type="common">Slime mold</name>
    <name type="synonym">Dictyostelium fasciculatum</name>
    <dbReference type="NCBI Taxonomy" id="261658"/>
    <lineage>
        <taxon>Eukaryota</taxon>
        <taxon>Amoebozoa</taxon>
        <taxon>Evosea</taxon>
        <taxon>Eumycetozoa</taxon>
        <taxon>Dictyostelia</taxon>
        <taxon>Acytosteliales</taxon>
        <taxon>Cavenderiaceae</taxon>
        <taxon>Cavenderia</taxon>
    </lineage>
</organism>
<gene>
    <name evidence="1" type="ORF">DFA_09608</name>
</gene>
<reference evidence="2" key="1">
    <citation type="journal article" date="2011" name="Genome Res.">
        <title>Phylogeny-wide analysis of social amoeba genomes highlights ancient origins for complex intercellular communication.</title>
        <authorList>
            <person name="Heidel A.J."/>
            <person name="Lawal H.M."/>
            <person name="Felder M."/>
            <person name="Schilde C."/>
            <person name="Helps N.R."/>
            <person name="Tunggal B."/>
            <person name="Rivero F."/>
            <person name="John U."/>
            <person name="Schleicher M."/>
            <person name="Eichinger L."/>
            <person name="Platzer M."/>
            <person name="Noegel A.A."/>
            <person name="Schaap P."/>
            <person name="Gloeckner G."/>
        </authorList>
    </citation>
    <scope>NUCLEOTIDE SEQUENCE [LARGE SCALE GENOMIC DNA]</scope>
    <source>
        <strain evidence="2">SH3</strain>
    </source>
</reference>
<dbReference type="AlphaFoldDB" id="F4Q837"/>
<protein>
    <submittedName>
        <fullName evidence="1">Uncharacterized protein</fullName>
    </submittedName>
</protein>
<dbReference type="RefSeq" id="XP_004352262.1">
    <property type="nucleotide sequence ID" value="XM_004352210.1"/>
</dbReference>
<dbReference type="EMBL" id="GL883025">
    <property type="protein sequence ID" value="EGG15937.1"/>
    <property type="molecule type" value="Genomic_DNA"/>
</dbReference>
<dbReference type="Gene3D" id="2.80.10.50">
    <property type="match status" value="1"/>
</dbReference>
<sequence>MSQPNTLHTQIFSHESRGRRSHPYVAIQAVGSWKYLSVQGTTLPWESGAKIVKCDAAKIDLQEKFQLHETDNVHIALEDSRRNFISVNPSGAASGSGNIQSWERFKLIPVNGINNAINDYYILTVHGTYLAEAGGALTVTAQPTTVFRILDL</sequence>
<dbReference type="GeneID" id="14868120"/>
<dbReference type="SUPFAM" id="SSF50405">
    <property type="entry name" value="Actin-crosslinking proteins"/>
    <property type="match status" value="1"/>
</dbReference>
<dbReference type="Proteomes" id="UP000007797">
    <property type="component" value="Unassembled WGS sequence"/>
</dbReference>
<proteinExistence type="predicted"/>
<accession>F4Q837</accession>
<evidence type="ECO:0000313" key="2">
    <source>
        <dbReference type="Proteomes" id="UP000007797"/>
    </source>
</evidence>
<name>F4Q837_CACFS</name>
<dbReference type="CDD" id="cd00257">
    <property type="entry name" value="beta-trefoil_FSCN-like"/>
    <property type="match status" value="1"/>
</dbReference>